<gene>
    <name evidence="2" type="ORF">DCC88_10445</name>
</gene>
<protein>
    <recommendedName>
        <fullName evidence="4">Polymer-forming cytoskeletal protein</fullName>
    </recommendedName>
</protein>
<name>A0A369KPR5_9BACT</name>
<keyword evidence="1" id="KW-0732">Signal</keyword>
<comment type="caution">
    <text evidence="2">The sequence shown here is derived from an EMBL/GenBank/DDBJ whole genome shotgun (WGS) entry which is preliminary data.</text>
</comment>
<feature type="chain" id="PRO_5017067524" description="Polymer-forming cytoskeletal protein" evidence="1">
    <location>
        <begin position="25"/>
        <end position="226"/>
    </location>
</feature>
<evidence type="ECO:0000313" key="3">
    <source>
        <dbReference type="Proteomes" id="UP000253934"/>
    </source>
</evidence>
<dbReference type="RefSeq" id="WP_338636720.1">
    <property type="nucleotide sequence ID" value="NZ_CP146516.1"/>
</dbReference>
<dbReference type="EMBL" id="QOVW01000088">
    <property type="protein sequence ID" value="RDB35360.1"/>
    <property type="molecule type" value="Genomic_DNA"/>
</dbReference>
<accession>A0A369KPR5</accession>
<reference evidence="2" key="1">
    <citation type="submission" date="2018-04" db="EMBL/GenBank/DDBJ databases">
        <title>Draft genome sequence of the Candidatus Spirobacillus cienkowskii, a pathogen of freshwater Daphnia species, reconstructed from hemolymph metagenomic reads.</title>
        <authorList>
            <person name="Bresciani L."/>
            <person name="Lemos L.N."/>
            <person name="Wale N."/>
            <person name="Lin J.Y."/>
            <person name="Fernandes G.R."/>
            <person name="Duffy M.A."/>
            <person name="Rodrigues J.M."/>
        </authorList>
    </citation>
    <scope>NUCLEOTIDE SEQUENCE [LARGE SCALE GENOMIC DNA]</scope>
    <source>
        <strain evidence="2">Binning01</strain>
    </source>
</reference>
<evidence type="ECO:0008006" key="4">
    <source>
        <dbReference type="Google" id="ProtNLM"/>
    </source>
</evidence>
<dbReference type="AlphaFoldDB" id="A0A369KPR5"/>
<dbReference type="Proteomes" id="UP000253934">
    <property type="component" value="Unassembled WGS sequence"/>
</dbReference>
<organism evidence="2 3">
    <name type="scientific">Spirobacillus cienkowskii</name>
    <dbReference type="NCBI Taxonomy" id="495820"/>
    <lineage>
        <taxon>Bacteria</taxon>
        <taxon>Pseudomonadati</taxon>
        <taxon>Bdellovibrionota</taxon>
        <taxon>Oligoflexia</taxon>
        <taxon>Silvanigrellales</taxon>
        <taxon>Spirobacillus</taxon>
    </lineage>
</organism>
<sequence>MKLKFKLYLVLSFLFQTIATNVYGEAIYGSFVCFNDTYTDIDVYGSSQFSSCSLSGNSNIFGTFSANDSTFVNKLKVYGSSSISNSKFSDTIFSGTFLTNNSSYKKLTVFGSTTIAYSTVNDVAKIFSDLNADETTFEKDIILWGRNNYIKNSLIKGNIIIRSFSKFLNISQTLNLDNVRVDGDVVFKNNVGIINLINNATVCGNTIGVKPTDPVEPTEPTDPVKN</sequence>
<evidence type="ECO:0000256" key="1">
    <source>
        <dbReference type="SAM" id="SignalP"/>
    </source>
</evidence>
<proteinExistence type="predicted"/>
<evidence type="ECO:0000313" key="2">
    <source>
        <dbReference type="EMBL" id="RDB35360.1"/>
    </source>
</evidence>
<feature type="signal peptide" evidence="1">
    <location>
        <begin position="1"/>
        <end position="24"/>
    </location>
</feature>
<keyword evidence="3" id="KW-1185">Reference proteome</keyword>